<evidence type="ECO:0000256" key="1">
    <source>
        <dbReference type="SAM" id="MobiDB-lite"/>
    </source>
</evidence>
<comment type="caution">
    <text evidence="2">The sequence shown here is derived from an EMBL/GenBank/DDBJ whole genome shotgun (WGS) entry which is preliminary data.</text>
</comment>
<proteinExistence type="predicted"/>
<name>A0A9P8UGC2_9PEZI</name>
<dbReference type="AlphaFoldDB" id="A0A9P8UGC2"/>
<protein>
    <submittedName>
        <fullName evidence="2">Uncharacterized protein</fullName>
    </submittedName>
</protein>
<reference evidence="2" key="1">
    <citation type="journal article" date="2021" name="Nat. Commun.">
        <title>Genetic determinants of endophytism in the Arabidopsis root mycobiome.</title>
        <authorList>
            <person name="Mesny F."/>
            <person name="Miyauchi S."/>
            <person name="Thiergart T."/>
            <person name="Pickel B."/>
            <person name="Atanasova L."/>
            <person name="Karlsson M."/>
            <person name="Huettel B."/>
            <person name="Barry K.W."/>
            <person name="Haridas S."/>
            <person name="Chen C."/>
            <person name="Bauer D."/>
            <person name="Andreopoulos W."/>
            <person name="Pangilinan J."/>
            <person name="LaButti K."/>
            <person name="Riley R."/>
            <person name="Lipzen A."/>
            <person name="Clum A."/>
            <person name="Drula E."/>
            <person name="Henrissat B."/>
            <person name="Kohler A."/>
            <person name="Grigoriev I.V."/>
            <person name="Martin F.M."/>
            <person name="Hacquard S."/>
        </authorList>
    </citation>
    <scope>NUCLEOTIDE SEQUENCE</scope>
    <source>
        <strain evidence="2">MPI-SDFR-AT-0073</strain>
    </source>
</reference>
<organism evidence="2 3">
    <name type="scientific">Truncatella angustata</name>
    <dbReference type="NCBI Taxonomy" id="152316"/>
    <lineage>
        <taxon>Eukaryota</taxon>
        <taxon>Fungi</taxon>
        <taxon>Dikarya</taxon>
        <taxon>Ascomycota</taxon>
        <taxon>Pezizomycotina</taxon>
        <taxon>Sordariomycetes</taxon>
        <taxon>Xylariomycetidae</taxon>
        <taxon>Amphisphaeriales</taxon>
        <taxon>Sporocadaceae</taxon>
        <taxon>Truncatella</taxon>
    </lineage>
</organism>
<feature type="region of interest" description="Disordered" evidence="1">
    <location>
        <begin position="322"/>
        <end position="350"/>
    </location>
</feature>
<evidence type="ECO:0000313" key="2">
    <source>
        <dbReference type="EMBL" id="KAH6651685.1"/>
    </source>
</evidence>
<dbReference type="GeneID" id="70129234"/>
<dbReference type="EMBL" id="JAGPXC010000006">
    <property type="protein sequence ID" value="KAH6651685.1"/>
    <property type="molecule type" value="Genomic_DNA"/>
</dbReference>
<dbReference type="OrthoDB" id="5242882at2759"/>
<dbReference type="Proteomes" id="UP000758603">
    <property type="component" value="Unassembled WGS sequence"/>
</dbReference>
<feature type="compositionally biased region" description="Low complexity" evidence="1">
    <location>
        <begin position="125"/>
        <end position="140"/>
    </location>
</feature>
<gene>
    <name evidence="2" type="ORF">BKA67DRAFT_537545</name>
</gene>
<feature type="compositionally biased region" description="Acidic residues" evidence="1">
    <location>
        <begin position="11"/>
        <end position="21"/>
    </location>
</feature>
<accession>A0A9P8UGC2</accession>
<evidence type="ECO:0000313" key="3">
    <source>
        <dbReference type="Proteomes" id="UP000758603"/>
    </source>
</evidence>
<feature type="region of interest" description="Disordered" evidence="1">
    <location>
        <begin position="1"/>
        <end position="50"/>
    </location>
</feature>
<feature type="region of interest" description="Disordered" evidence="1">
    <location>
        <begin position="113"/>
        <end position="141"/>
    </location>
</feature>
<sequence>MSLSPRPAIEQDPDSSVEDVVESPRPPRLGDPSTKIGEDQTPGQANEGTVLDSIETAIARRIQSDPKTNLKEMHTRVSAFPVVLKEGREVCPFYISDCIDYYRALYDGSASGQSAAASTSHTDSRSQVLSSRSSRTSAPSLTDGGLLSTLALEDLTNTIAIILPNDDSKPMRSAKRDGNTSYISQAIVERCGLKEISKSKVVVELRHTITVNDRGRVYRVPDCVFRIRPGLETDLAIGREVQEKLQKHVGHPEYSYDPDNSTEDLVSIDGRRKPASIRAGNVEASSHAGSSHRGSLGTATSKDYVELIHRVLDADIVQHPADDGRAHRSRHDRHHLPPPESSGRSRHLNQASGQAPIAWQWLTRNFIEGLVFKDASFSIDTEDCLGSACDDRKHDFDTAPICCGR</sequence>
<dbReference type="RefSeq" id="XP_045955963.1">
    <property type="nucleotide sequence ID" value="XM_046100342.1"/>
</dbReference>
<feature type="compositionally biased region" description="Basic residues" evidence="1">
    <location>
        <begin position="327"/>
        <end position="336"/>
    </location>
</feature>
<keyword evidence="3" id="KW-1185">Reference proteome</keyword>